<keyword evidence="1" id="KW-0812">Transmembrane</keyword>
<gene>
    <name evidence="2" type="ORF">SBF1_1360004</name>
</gene>
<organism evidence="2 3">
    <name type="scientific">Candidatus Desulfosporosinus infrequens</name>
    <dbReference type="NCBI Taxonomy" id="2043169"/>
    <lineage>
        <taxon>Bacteria</taxon>
        <taxon>Bacillati</taxon>
        <taxon>Bacillota</taxon>
        <taxon>Clostridia</taxon>
        <taxon>Eubacteriales</taxon>
        <taxon>Desulfitobacteriaceae</taxon>
        <taxon>Desulfosporosinus</taxon>
    </lineage>
</organism>
<proteinExistence type="predicted"/>
<accession>A0A2U3K4G8</accession>
<sequence>MSKRSKPEHPSPYLNDLIDSIDHQYDPGYWLGGKRTPLLIKYNNINKRGQKLTGITFILLGFLSLAGVVVPLVVSIFGNKLYGNFSLIFNLIFSMAFLGFGVKLFMRARKPKGKASQNED</sequence>
<feature type="transmembrane region" description="Helical" evidence="1">
    <location>
        <begin position="84"/>
        <end position="106"/>
    </location>
</feature>
<dbReference type="EMBL" id="OMOF01000042">
    <property type="protein sequence ID" value="SPF34528.1"/>
    <property type="molecule type" value="Genomic_DNA"/>
</dbReference>
<evidence type="ECO:0000256" key="1">
    <source>
        <dbReference type="SAM" id="Phobius"/>
    </source>
</evidence>
<protein>
    <submittedName>
        <fullName evidence="2">Uncharacterized protein</fullName>
    </submittedName>
</protein>
<dbReference type="Proteomes" id="UP000238916">
    <property type="component" value="Unassembled WGS sequence"/>
</dbReference>
<reference evidence="3" key="1">
    <citation type="submission" date="2018-02" db="EMBL/GenBank/DDBJ databases">
        <authorList>
            <person name="Hausmann B."/>
        </authorList>
    </citation>
    <scope>NUCLEOTIDE SEQUENCE [LARGE SCALE GENOMIC DNA]</scope>
    <source>
        <strain evidence="3">Peat soil MAG SbF1</strain>
    </source>
</reference>
<feature type="transmembrane region" description="Helical" evidence="1">
    <location>
        <begin position="57"/>
        <end position="78"/>
    </location>
</feature>
<name>A0A2U3K4G8_9FIRM</name>
<evidence type="ECO:0000313" key="3">
    <source>
        <dbReference type="Proteomes" id="UP000238916"/>
    </source>
</evidence>
<dbReference type="AlphaFoldDB" id="A0A2U3K4G8"/>
<keyword evidence="1" id="KW-0472">Membrane</keyword>
<evidence type="ECO:0000313" key="2">
    <source>
        <dbReference type="EMBL" id="SPF34528.1"/>
    </source>
</evidence>
<dbReference type="OrthoDB" id="1809933at2"/>
<keyword evidence="1" id="KW-1133">Transmembrane helix</keyword>